<evidence type="ECO:0000256" key="1">
    <source>
        <dbReference type="SAM" id="Phobius"/>
    </source>
</evidence>
<dbReference type="AlphaFoldDB" id="A0AAW9K2J1"/>
<feature type="transmembrane region" description="Helical" evidence="1">
    <location>
        <begin position="35"/>
        <end position="58"/>
    </location>
</feature>
<sequence length="170" mass="19031">IYTACVITKVENDNSGWKQLMLLPIKKSSIYFSKYRVMIITLITSLLSYIVCTTLGGFYISKSVSFNLNILSYGVQIFITTLPIIILLFIIGRNFSSIIPVISAGVIMLITNIFIAQSSFWVYAPWTYSMMVVGGNITNSQRYIILGASILLSLAMFSLDFISFTKSDIK</sequence>
<proteinExistence type="predicted"/>
<keyword evidence="1" id="KW-1133">Transmembrane helix</keyword>
<protein>
    <submittedName>
        <fullName evidence="2">ABC transporter permease</fullName>
    </submittedName>
</protein>
<gene>
    <name evidence="2" type="ORF">GNF83_14830</name>
</gene>
<comment type="caution">
    <text evidence="2">The sequence shown here is derived from an EMBL/GenBank/DDBJ whole genome shotgun (WGS) entry which is preliminary data.</text>
</comment>
<evidence type="ECO:0000313" key="3">
    <source>
        <dbReference type="Proteomes" id="UP001288944"/>
    </source>
</evidence>
<keyword evidence="1" id="KW-0812">Transmembrane</keyword>
<dbReference type="Pfam" id="PF12730">
    <property type="entry name" value="ABC2_membrane_4"/>
    <property type="match status" value="1"/>
</dbReference>
<keyword evidence="1" id="KW-0472">Membrane</keyword>
<feature type="transmembrane region" description="Helical" evidence="1">
    <location>
        <begin position="98"/>
        <end position="123"/>
    </location>
</feature>
<name>A0AAW9K2J1_CLOPF</name>
<feature type="transmembrane region" description="Helical" evidence="1">
    <location>
        <begin position="143"/>
        <end position="164"/>
    </location>
</feature>
<feature type="non-terminal residue" evidence="2">
    <location>
        <position position="1"/>
    </location>
</feature>
<feature type="transmembrane region" description="Helical" evidence="1">
    <location>
        <begin position="70"/>
        <end position="91"/>
    </location>
</feature>
<evidence type="ECO:0000313" key="2">
    <source>
        <dbReference type="EMBL" id="MDZ7542457.1"/>
    </source>
</evidence>
<reference evidence="2" key="1">
    <citation type="submission" date="2019-11" db="EMBL/GenBank/DDBJ databases">
        <title>Characterization of Clostridium perfringens isolates from swine manure treated agricultural soils.</title>
        <authorList>
            <person name="Wushke S.T."/>
        </authorList>
    </citation>
    <scope>NUCLEOTIDE SEQUENCE</scope>
    <source>
        <strain evidence="2">X62</strain>
    </source>
</reference>
<accession>A0AAW9K2J1</accession>
<dbReference type="Proteomes" id="UP001288944">
    <property type="component" value="Unassembled WGS sequence"/>
</dbReference>
<organism evidence="2 3">
    <name type="scientific">Clostridium perfringens</name>
    <dbReference type="NCBI Taxonomy" id="1502"/>
    <lineage>
        <taxon>Bacteria</taxon>
        <taxon>Bacillati</taxon>
        <taxon>Bacillota</taxon>
        <taxon>Clostridia</taxon>
        <taxon>Eubacteriales</taxon>
        <taxon>Clostridiaceae</taxon>
        <taxon>Clostridium</taxon>
    </lineage>
</organism>
<dbReference type="EMBL" id="WNUR01000175">
    <property type="protein sequence ID" value="MDZ7542457.1"/>
    <property type="molecule type" value="Genomic_DNA"/>
</dbReference>